<gene>
    <name evidence="2" type="ORF">BCR34DRAFT_103614</name>
</gene>
<feature type="compositionally biased region" description="Basic and acidic residues" evidence="1">
    <location>
        <begin position="54"/>
        <end position="71"/>
    </location>
</feature>
<dbReference type="AlphaFoldDB" id="A0A1Y2A1G6"/>
<evidence type="ECO:0000313" key="2">
    <source>
        <dbReference type="EMBL" id="ORY16373.1"/>
    </source>
</evidence>
<protein>
    <submittedName>
        <fullName evidence="2">Uncharacterized protein</fullName>
    </submittedName>
</protein>
<feature type="compositionally biased region" description="Polar residues" evidence="1">
    <location>
        <begin position="259"/>
        <end position="280"/>
    </location>
</feature>
<accession>A0A1Y2A1G6</accession>
<dbReference type="Proteomes" id="UP000193144">
    <property type="component" value="Unassembled WGS sequence"/>
</dbReference>
<reference evidence="2 3" key="1">
    <citation type="submission" date="2016-07" db="EMBL/GenBank/DDBJ databases">
        <title>Pervasive Adenine N6-methylation of Active Genes in Fungi.</title>
        <authorList>
            <consortium name="DOE Joint Genome Institute"/>
            <person name="Mondo S.J."/>
            <person name="Dannebaum R.O."/>
            <person name="Kuo R.C."/>
            <person name="Labutti K."/>
            <person name="Haridas S."/>
            <person name="Kuo A."/>
            <person name="Salamov A."/>
            <person name="Ahrendt S.R."/>
            <person name="Lipzen A."/>
            <person name="Sullivan W."/>
            <person name="Andreopoulos W.B."/>
            <person name="Clum A."/>
            <person name="Lindquist E."/>
            <person name="Daum C."/>
            <person name="Ramamoorthy G.K."/>
            <person name="Gryganskyi A."/>
            <person name="Culley D."/>
            <person name="Magnuson J.K."/>
            <person name="James T.Y."/>
            <person name="O'Malley M.A."/>
            <person name="Stajich J.E."/>
            <person name="Spatafora J.W."/>
            <person name="Visel A."/>
            <person name="Grigoriev I.V."/>
        </authorList>
    </citation>
    <scope>NUCLEOTIDE SEQUENCE [LARGE SCALE GENOMIC DNA]</scope>
    <source>
        <strain evidence="2 3">CBS 115471</strain>
    </source>
</reference>
<organism evidence="2 3">
    <name type="scientific">Clohesyomyces aquaticus</name>
    <dbReference type="NCBI Taxonomy" id="1231657"/>
    <lineage>
        <taxon>Eukaryota</taxon>
        <taxon>Fungi</taxon>
        <taxon>Dikarya</taxon>
        <taxon>Ascomycota</taxon>
        <taxon>Pezizomycotina</taxon>
        <taxon>Dothideomycetes</taxon>
        <taxon>Pleosporomycetidae</taxon>
        <taxon>Pleosporales</taxon>
        <taxon>Lindgomycetaceae</taxon>
        <taxon>Clohesyomyces</taxon>
    </lineage>
</organism>
<sequence>MISRIYSERSDEDRQKDEQKMKDCQKENDPTDSPGKNGHGDNDEELQAVSDSQNARDEMREPSNERTETRPTQRPTGDNFEDIRELLRHMSTDDRISWVRAQITDLKCRCDLDCRCRNVTHRRTSSSNGSGNTEEGTAPSTSLLMLHNLTRGRLSHEFLHTGGPFEDYRPTAHRPPSIVSLRTSRAPTLLGSDGLTVASSAPRLSIRGLAAAQRGRSRSASRLRQNVSQDDISNAESRRTSSTGARVRVLAGAREENGNHTSPAGSRQASDNASTASGQQNEERAPSTASTHHLNGYRTSDERNRDSPSPPLQGPST</sequence>
<feature type="region of interest" description="Disordered" evidence="1">
    <location>
        <begin position="1"/>
        <end position="81"/>
    </location>
</feature>
<dbReference type="EMBL" id="MCFA01000018">
    <property type="protein sequence ID" value="ORY16373.1"/>
    <property type="molecule type" value="Genomic_DNA"/>
</dbReference>
<proteinExistence type="predicted"/>
<comment type="caution">
    <text evidence="2">The sequence shown here is derived from an EMBL/GenBank/DDBJ whole genome shotgun (WGS) entry which is preliminary data.</text>
</comment>
<feature type="compositionally biased region" description="Polar residues" evidence="1">
    <location>
        <begin position="226"/>
        <end position="244"/>
    </location>
</feature>
<feature type="region of interest" description="Disordered" evidence="1">
    <location>
        <begin position="212"/>
        <end position="317"/>
    </location>
</feature>
<keyword evidence="3" id="KW-1185">Reference proteome</keyword>
<name>A0A1Y2A1G6_9PLEO</name>
<feature type="compositionally biased region" description="Pro residues" evidence="1">
    <location>
        <begin position="308"/>
        <end position="317"/>
    </location>
</feature>
<evidence type="ECO:0000256" key="1">
    <source>
        <dbReference type="SAM" id="MobiDB-lite"/>
    </source>
</evidence>
<evidence type="ECO:0000313" key="3">
    <source>
        <dbReference type="Proteomes" id="UP000193144"/>
    </source>
</evidence>
<feature type="compositionally biased region" description="Basic and acidic residues" evidence="1">
    <location>
        <begin position="1"/>
        <end position="29"/>
    </location>
</feature>